<keyword evidence="3" id="KW-0808">Transferase</keyword>
<dbReference type="OrthoDB" id="9814648at2"/>
<dbReference type="InterPro" id="IPR000182">
    <property type="entry name" value="GNAT_dom"/>
</dbReference>
<dbReference type="PANTHER" id="PTHR31438">
    <property type="entry name" value="LYSINE N-ACYLTRANSFERASE C17G9.06C-RELATED"/>
    <property type="match status" value="1"/>
</dbReference>
<organism evidence="3 4">
    <name type="scientific">Parasphingorhabdus marina DSM 22363</name>
    <dbReference type="NCBI Taxonomy" id="1123272"/>
    <lineage>
        <taxon>Bacteria</taxon>
        <taxon>Pseudomonadati</taxon>
        <taxon>Pseudomonadota</taxon>
        <taxon>Alphaproteobacteria</taxon>
        <taxon>Sphingomonadales</taxon>
        <taxon>Sphingomonadaceae</taxon>
        <taxon>Parasphingorhabdus</taxon>
    </lineage>
</organism>
<proteinExistence type="predicted"/>
<feature type="domain" description="N-acetyltransferase" evidence="2">
    <location>
        <begin position="6"/>
        <end position="160"/>
    </location>
</feature>
<dbReference type="GO" id="GO:0016410">
    <property type="term" value="F:N-acyltransferase activity"/>
    <property type="evidence" value="ECO:0007669"/>
    <property type="project" value="TreeGrafter"/>
</dbReference>
<dbReference type="PANTHER" id="PTHR31438:SF1">
    <property type="entry name" value="LYSINE N-ACYLTRANSFERASE C17G9.06C-RELATED"/>
    <property type="match status" value="1"/>
</dbReference>
<dbReference type="InterPro" id="IPR016181">
    <property type="entry name" value="Acyl_CoA_acyltransferase"/>
</dbReference>
<accession>A0A1N6H0N4</accession>
<dbReference type="SUPFAM" id="SSF55729">
    <property type="entry name" value="Acyl-CoA N-acyltransferases (Nat)"/>
    <property type="match status" value="1"/>
</dbReference>
<keyword evidence="4" id="KW-1185">Reference proteome</keyword>
<dbReference type="Proteomes" id="UP000185192">
    <property type="component" value="Unassembled WGS sequence"/>
</dbReference>
<sequence length="161" mass="17987">MVTPLYEFGKATTADLELLLEWQAPPHVSEWWDTVEPADARDLNDPRVDCRIVSLAGRPFAYMQDYRVHGWDNHHFLALPEGTRGIDQFIGEPDLLAKGHGSGFIAQRLKALFEDGAPVVATDPHPDNSRAIAAYRKAGFSESGPPQDTPWGWILPMEVRP</sequence>
<name>A0A1N6H0N4_9SPHN</name>
<dbReference type="GO" id="GO:0046677">
    <property type="term" value="P:response to antibiotic"/>
    <property type="evidence" value="ECO:0007669"/>
    <property type="project" value="UniProtKB-KW"/>
</dbReference>
<dbReference type="EMBL" id="FSQW01000002">
    <property type="protein sequence ID" value="SIO13354.1"/>
    <property type="molecule type" value="Genomic_DNA"/>
</dbReference>
<dbReference type="Pfam" id="PF13523">
    <property type="entry name" value="Acetyltransf_8"/>
    <property type="match status" value="1"/>
</dbReference>
<protein>
    <submittedName>
        <fullName evidence="3">Aminoglycoside 6'-N-acetyltransferase</fullName>
    </submittedName>
</protein>
<evidence type="ECO:0000313" key="3">
    <source>
        <dbReference type="EMBL" id="SIO13354.1"/>
    </source>
</evidence>
<dbReference type="PROSITE" id="PS51186">
    <property type="entry name" value="GNAT"/>
    <property type="match status" value="1"/>
</dbReference>
<gene>
    <name evidence="3" type="ORF">SAMN02745824_3081</name>
</gene>
<keyword evidence="1" id="KW-0046">Antibiotic resistance</keyword>
<dbReference type="Gene3D" id="3.40.630.30">
    <property type="match status" value="1"/>
</dbReference>
<dbReference type="STRING" id="1123272.SAMN02745824_3081"/>
<reference evidence="4" key="1">
    <citation type="submission" date="2016-11" db="EMBL/GenBank/DDBJ databases">
        <authorList>
            <person name="Varghese N."/>
            <person name="Submissions S."/>
        </authorList>
    </citation>
    <scope>NUCLEOTIDE SEQUENCE [LARGE SCALE GENOMIC DNA]</scope>
    <source>
        <strain evidence="4">DSM 22363</strain>
    </source>
</reference>
<dbReference type="RefSeq" id="WP_074206002.1">
    <property type="nucleotide sequence ID" value="NZ_FSQW01000002.1"/>
</dbReference>
<evidence type="ECO:0000313" key="4">
    <source>
        <dbReference type="Proteomes" id="UP000185192"/>
    </source>
</evidence>
<evidence type="ECO:0000259" key="2">
    <source>
        <dbReference type="PROSITE" id="PS51186"/>
    </source>
</evidence>
<evidence type="ECO:0000256" key="1">
    <source>
        <dbReference type="ARBA" id="ARBA00023251"/>
    </source>
</evidence>
<dbReference type="AlphaFoldDB" id="A0A1N6H0N4"/>